<dbReference type="AlphaFoldDB" id="K2BWZ7"/>
<dbReference type="GO" id="GO:0016020">
    <property type="term" value="C:membrane"/>
    <property type="evidence" value="ECO:0007669"/>
    <property type="project" value="InterPro"/>
</dbReference>
<reference evidence="3" key="1">
    <citation type="journal article" date="2012" name="Science">
        <title>Fermentation, hydrogen, and sulfur metabolism in multiple uncultivated bacterial phyla.</title>
        <authorList>
            <person name="Wrighton K.C."/>
            <person name="Thomas B.C."/>
            <person name="Sharon I."/>
            <person name="Miller C.S."/>
            <person name="Castelle C.J."/>
            <person name="VerBerkmoes N.C."/>
            <person name="Wilkins M.J."/>
            <person name="Hettich R.L."/>
            <person name="Lipton M.S."/>
            <person name="Williams K.H."/>
            <person name="Long P.E."/>
            <person name="Banfield J.F."/>
        </authorList>
    </citation>
    <scope>NUCLEOTIDE SEQUENCE [LARGE SCALE GENOMIC DNA]</scope>
</reference>
<comment type="caution">
    <text evidence="3">The sequence shown here is derived from an EMBL/GenBank/DDBJ whole genome shotgun (WGS) entry which is preliminary data.</text>
</comment>
<keyword evidence="1" id="KW-1133">Transmembrane helix</keyword>
<gene>
    <name evidence="3" type="ORF">ACD_49C00021G0009</name>
</gene>
<keyword evidence="1" id="KW-0472">Membrane</keyword>
<accession>K2BWZ7</accession>
<evidence type="ECO:0000259" key="2">
    <source>
        <dbReference type="Pfam" id="PF26449"/>
    </source>
</evidence>
<protein>
    <recommendedName>
        <fullName evidence="2">DUF8128 domain-containing protein</fullName>
    </recommendedName>
</protein>
<dbReference type="EMBL" id="AMFJ01021607">
    <property type="protein sequence ID" value="EKD66694.1"/>
    <property type="molecule type" value="Genomic_DNA"/>
</dbReference>
<feature type="transmembrane region" description="Helical" evidence="1">
    <location>
        <begin position="46"/>
        <end position="67"/>
    </location>
</feature>
<dbReference type="Gene3D" id="3.40.50.300">
    <property type="entry name" value="P-loop containing nucleotide triphosphate hydrolases"/>
    <property type="match status" value="2"/>
</dbReference>
<feature type="domain" description="DUF8128" evidence="2">
    <location>
        <begin position="111"/>
        <end position="373"/>
    </location>
</feature>
<evidence type="ECO:0000313" key="3">
    <source>
        <dbReference type="EMBL" id="EKD66694.1"/>
    </source>
</evidence>
<proteinExistence type="predicted"/>
<sequence length="991" mass="116949">MSFADLFVSKAHAIAWVSTKIIQNTKKTTAPTAESSWGFFDTVGLWFSYAVNILIFVIIFFLILKLIRLLYEIYTSKRLVYIQVSLPRADSKLDKEKETKKDFKEKIGIMSIFYKAVHKINELSFVDAILNMIFNHAKISLEIAYNEGQVHFYLVTYRECSTLVTQQITSNYPDAEVKIIDKKDYIDIKPAGYTLKAVSSGKVNTDIFPIKTYKYFEDDPLSSITNAFWTLKKTDKAVFQMVIKPLGQAWNKKAKKWASLVAKWQYKKWIKASLWMELIQKILDPFYWILNRFINNEETAGSNAPGASGWDSYKIFNQAEQESHKAVWELAGQQWFQASIRFLVASLDETSAKEWLHNLLSVTWIFTDEYNNQLDDPRVSEDLFSFILTPIRYIAFKFKLIWLLQNKSVFSIDELSTLYHFPDINYNKSPVIKWLEYKMITPPSNLKSPREPLILNDYKRDNFWNIYTKDWSLLKVDENKNLFKDENKNFVLITGETVNVEKEWDRKWKPTDDWKMPISEEAQRYIWGFPLFKDWVLMWVNEYRNIKTPIYFARKDRGRHHYIIWKSWGWKSVFIGYLARQDLWAGDWLCIIDPHGDLVEDVISFTPKERAKDVIIFDPSDTERPMWLNLLDIISRDPNLRAIEKDRAAMDATSIFIKIFNEEIFGPRIQHYFRNGCLTLMDDEDEGGTLIDVPRLFVDDAFMKYKVSKIKNPVVKSFWEHEYANTGDREKQEMIPYFSSKFWPFITNTTIRNIIGQPKSAFNLREIMDNQKVLMVNLSKWLIGDLNAQLLWLIFVSKINMAAMSRADIAEDKRKDFYLYVDEFQNFATDTFGEILSEARKYHLALIMAHQYIAQIGWNKKNDGKPSIKDAVFWNAWTIMSFKVGAEDAEYLEKEYAPLLSQQDIIWIANFTAYCKLNIDNATTRPFDMKTFWDNTYKNKEVTKVIKEYSRKMYWRKKEYVDMEIESRLWIIKSEEPKIDNESKASDEPKI</sequence>
<dbReference type="InterPro" id="IPR027417">
    <property type="entry name" value="P-loop_NTPase"/>
</dbReference>
<dbReference type="SUPFAM" id="SSF52540">
    <property type="entry name" value="P-loop containing nucleoside triphosphate hydrolases"/>
    <property type="match status" value="1"/>
</dbReference>
<keyword evidence="1" id="KW-0812">Transmembrane</keyword>
<evidence type="ECO:0000256" key="1">
    <source>
        <dbReference type="SAM" id="Phobius"/>
    </source>
</evidence>
<dbReference type="InterPro" id="IPR003688">
    <property type="entry name" value="TraG/VirD4"/>
</dbReference>
<name>K2BWZ7_9BACT</name>
<dbReference type="InterPro" id="IPR058441">
    <property type="entry name" value="DUF8128"/>
</dbReference>
<organism evidence="3">
    <name type="scientific">uncultured bacterium</name>
    <name type="common">gcode 4</name>
    <dbReference type="NCBI Taxonomy" id="1234023"/>
    <lineage>
        <taxon>Bacteria</taxon>
        <taxon>environmental samples</taxon>
    </lineage>
</organism>
<dbReference type="Pfam" id="PF02534">
    <property type="entry name" value="T4SS-DNA_transf"/>
    <property type="match status" value="1"/>
</dbReference>
<dbReference type="Pfam" id="PF26449">
    <property type="entry name" value="DUF8128"/>
    <property type="match status" value="1"/>
</dbReference>